<gene>
    <name evidence="3" type="ORF">C943_04248</name>
</gene>
<feature type="chain" id="PRO_5004087801" evidence="2">
    <location>
        <begin position="19"/>
        <end position="319"/>
    </location>
</feature>
<accession>M7XGI9</accession>
<keyword evidence="2" id="KW-0732">Signal</keyword>
<dbReference type="InterPro" id="IPR011659">
    <property type="entry name" value="WD40"/>
</dbReference>
<dbReference type="SUPFAM" id="SSF69304">
    <property type="entry name" value="Tricorn protease N-terminal domain"/>
    <property type="match status" value="1"/>
</dbReference>
<dbReference type="STRING" id="1239962.C943_04248"/>
<dbReference type="eggNOG" id="COG0823">
    <property type="taxonomic scope" value="Bacteria"/>
</dbReference>
<keyword evidence="4" id="KW-1185">Reference proteome</keyword>
<dbReference type="OrthoDB" id="9815657at2"/>
<comment type="caution">
    <text evidence="3">The sequence shown here is derived from an EMBL/GenBank/DDBJ whole genome shotgun (WGS) entry which is preliminary data.</text>
</comment>
<evidence type="ECO:0000256" key="1">
    <source>
        <dbReference type="ARBA" id="ARBA00009820"/>
    </source>
</evidence>
<sequence>MKSLFPSLLLGLILFTSAFSQTHPTESGKKLGIAYNIHIPDTTKDDWEIIRMNFDGSGKKNILNNDDVAWTYTAYRDRLFFISDRDTSYRHFFLYETDADGNNIRKISDLRLEDSWMDTRNEGKEMIVAGRISKEVRFQLFLVDTKTGAYRQITNDTAAMYRDPAFSPDGKKIVFSYQKNKRDKSTHEELFLMDADGNGMIQLTHYPEDNPSAKDYGYRAGSARWHPTENFISYISLQDGRHSIFAVSPDGKKQWKLLDNPDSEGWHDWSEDGKWLVFNSSDKAETQYHITLINWQTKEKKQLTDTTYKSQLSPVFIEY</sequence>
<dbReference type="PANTHER" id="PTHR36842:SF1">
    <property type="entry name" value="PROTEIN TOLB"/>
    <property type="match status" value="1"/>
</dbReference>
<dbReference type="EMBL" id="AMZY02000008">
    <property type="protein sequence ID" value="EMS33929.1"/>
    <property type="molecule type" value="Genomic_DNA"/>
</dbReference>
<evidence type="ECO:0000256" key="2">
    <source>
        <dbReference type="SAM" id="SignalP"/>
    </source>
</evidence>
<dbReference type="Proteomes" id="UP000010953">
    <property type="component" value="Unassembled WGS sequence"/>
</dbReference>
<dbReference type="AlphaFoldDB" id="M7XGI9"/>
<feature type="signal peptide" evidence="2">
    <location>
        <begin position="1"/>
        <end position="18"/>
    </location>
</feature>
<comment type="similarity">
    <text evidence="1">Belongs to the TolB family.</text>
</comment>
<dbReference type="InterPro" id="IPR011042">
    <property type="entry name" value="6-blade_b-propeller_TolB-like"/>
</dbReference>
<proteinExistence type="inferred from homology"/>
<reference evidence="3" key="1">
    <citation type="submission" date="2013-01" db="EMBL/GenBank/DDBJ databases">
        <title>Genome assembly of Mariniradius saccharolyticus AK6.</title>
        <authorList>
            <person name="Vaidya B."/>
            <person name="Khatri I."/>
            <person name="Tanuku N.R.S."/>
            <person name="Subramanian S."/>
            <person name="Pinnaka A."/>
        </authorList>
    </citation>
    <scope>NUCLEOTIDE SEQUENCE [LARGE SCALE GENOMIC DNA]</scope>
    <source>
        <strain evidence="3">AK6</strain>
    </source>
</reference>
<dbReference type="RefSeq" id="WP_008626037.1">
    <property type="nucleotide sequence ID" value="NZ_AMZY02000008.1"/>
</dbReference>
<dbReference type="Pfam" id="PF07676">
    <property type="entry name" value="PD40"/>
    <property type="match status" value="2"/>
</dbReference>
<name>M7XGI9_9BACT</name>
<evidence type="ECO:0000313" key="4">
    <source>
        <dbReference type="Proteomes" id="UP000010953"/>
    </source>
</evidence>
<evidence type="ECO:0000313" key="3">
    <source>
        <dbReference type="EMBL" id="EMS33929.1"/>
    </source>
</evidence>
<organism evidence="3 4">
    <name type="scientific">Mariniradius saccharolyticus AK6</name>
    <dbReference type="NCBI Taxonomy" id="1239962"/>
    <lineage>
        <taxon>Bacteria</taxon>
        <taxon>Pseudomonadati</taxon>
        <taxon>Bacteroidota</taxon>
        <taxon>Cytophagia</taxon>
        <taxon>Cytophagales</taxon>
        <taxon>Cyclobacteriaceae</taxon>
        <taxon>Mariniradius</taxon>
    </lineage>
</organism>
<dbReference type="InParanoid" id="M7XGI9"/>
<dbReference type="Gene3D" id="2.120.10.30">
    <property type="entry name" value="TolB, C-terminal domain"/>
    <property type="match status" value="2"/>
</dbReference>
<protein>
    <submittedName>
        <fullName evidence="3">TolB protein</fullName>
    </submittedName>
</protein>
<dbReference type="PANTHER" id="PTHR36842">
    <property type="entry name" value="PROTEIN TOLB HOMOLOG"/>
    <property type="match status" value="1"/>
</dbReference>